<accession>A0ABV6BTL7</accession>
<reference evidence="1 2" key="1">
    <citation type="submission" date="2024-09" db="EMBL/GenBank/DDBJ databases">
        <authorList>
            <person name="Sun Q."/>
            <person name="Mori K."/>
        </authorList>
    </citation>
    <scope>NUCLEOTIDE SEQUENCE [LARGE SCALE GENOMIC DNA]</scope>
    <source>
        <strain evidence="1 2">CGMCC 1.12926</strain>
    </source>
</reference>
<dbReference type="SUPFAM" id="SSF48452">
    <property type="entry name" value="TPR-like"/>
    <property type="match status" value="1"/>
</dbReference>
<name>A0ABV6BTL7_9FLAO</name>
<evidence type="ECO:0000313" key="2">
    <source>
        <dbReference type="Proteomes" id="UP001589734"/>
    </source>
</evidence>
<protein>
    <submittedName>
        <fullName evidence="1">Tetratricopeptide repeat protein</fullName>
    </submittedName>
</protein>
<dbReference type="Proteomes" id="UP001589734">
    <property type="component" value="Unassembled WGS sequence"/>
</dbReference>
<dbReference type="InterPro" id="IPR011990">
    <property type="entry name" value="TPR-like_helical_dom_sf"/>
</dbReference>
<keyword evidence="2" id="KW-1185">Reference proteome</keyword>
<comment type="caution">
    <text evidence="1">The sequence shown here is derived from an EMBL/GenBank/DDBJ whole genome shotgun (WGS) entry which is preliminary data.</text>
</comment>
<proteinExistence type="predicted"/>
<gene>
    <name evidence="1" type="ORF">ACFFLS_17100</name>
</gene>
<dbReference type="RefSeq" id="WP_379684298.1">
    <property type="nucleotide sequence ID" value="NZ_JBHLYW010000010.1"/>
</dbReference>
<organism evidence="1 2">
    <name type="scientific">Flavobacterium procerum</name>
    <dbReference type="NCBI Taxonomy" id="1455569"/>
    <lineage>
        <taxon>Bacteria</taxon>
        <taxon>Pseudomonadati</taxon>
        <taxon>Bacteroidota</taxon>
        <taxon>Flavobacteriia</taxon>
        <taxon>Flavobacteriales</taxon>
        <taxon>Flavobacteriaceae</taxon>
        <taxon>Flavobacterium</taxon>
    </lineage>
</organism>
<dbReference type="EMBL" id="JBHLYW010000010">
    <property type="protein sequence ID" value="MFC0078768.1"/>
    <property type="molecule type" value="Genomic_DNA"/>
</dbReference>
<evidence type="ECO:0000313" key="1">
    <source>
        <dbReference type="EMBL" id="MFC0078768.1"/>
    </source>
</evidence>
<sequence>MMKNDTVFWIPITLVFSLGSFAQLIPNTTAFPASGNTVLLTDSLAEAEKQVITAYYVEERINKLFGGTITTYVVSKLEMIYTNDLGPNNTRTIIPKYAKPKQKIISDVIEAKAPNAILPAFPKAEKDIKVASPEASSKYIEVDLIKTYEQVVDKGYQSPEMLRKVADRLYFEGNLKVAAKYYQQLFDSSNTELESIYFYRYAQSLRANGEFEKADKLMKRFRSENL</sequence>